<dbReference type="SUPFAM" id="SSF53300">
    <property type="entry name" value="vWA-like"/>
    <property type="match status" value="2"/>
</dbReference>
<sequence>MKTGRLKQILLLTDGCSNHGEDPAAVAALARNQGVTVNVIGVLDDRQNSRPKGLDEVEAIAEAGGGISQIVYQKSLSQTVQMVTRQAMTQTIQGIVNKELQEILGKNQSLEELPPEQRGEVVEVVDELGESSALEVLVLVDVSASMHHKLPTVKDALFDLSLSLNARSGSNQFSVYSFPDPKHTITQMVDWTPELGAVNRLFSKLNSGGYTPTGPALRQALYAFAAKSAPSCLEDGEDPYEETGW</sequence>
<protein>
    <submittedName>
        <fullName evidence="2">VWA domain-containing protein</fullName>
    </submittedName>
</protein>
<feature type="domain" description="VWFA" evidence="1">
    <location>
        <begin position="1"/>
        <end position="92"/>
    </location>
</feature>
<evidence type="ECO:0000313" key="2">
    <source>
        <dbReference type="EMBL" id="MYL21984.1"/>
    </source>
</evidence>
<dbReference type="Pfam" id="PF13519">
    <property type="entry name" value="VWA_2"/>
    <property type="match status" value="1"/>
</dbReference>
<comment type="caution">
    <text evidence="2">The sequence shown here is derived from an EMBL/GenBank/DDBJ whole genome shotgun (WGS) entry which is preliminary data.</text>
</comment>
<evidence type="ECO:0000259" key="1">
    <source>
        <dbReference type="PROSITE" id="PS50234"/>
    </source>
</evidence>
<dbReference type="InterPro" id="IPR002035">
    <property type="entry name" value="VWF_A"/>
</dbReference>
<dbReference type="CDD" id="cd00198">
    <property type="entry name" value="vWFA"/>
    <property type="match status" value="1"/>
</dbReference>
<dbReference type="Proteomes" id="UP000460949">
    <property type="component" value="Unassembled WGS sequence"/>
</dbReference>
<reference evidence="2 3" key="1">
    <citation type="submission" date="2019-11" db="EMBL/GenBank/DDBJ databases">
        <title>Genome sequences of 17 halophilic strains isolated from different environments.</title>
        <authorList>
            <person name="Furrow R.E."/>
        </authorList>
    </citation>
    <scope>NUCLEOTIDE SEQUENCE [LARGE SCALE GENOMIC DNA]</scope>
    <source>
        <strain evidence="2 3">22511_23_Filter</strain>
    </source>
</reference>
<accession>A0A845E8K7</accession>
<dbReference type="Pfam" id="PF00092">
    <property type="entry name" value="VWA"/>
    <property type="match status" value="1"/>
</dbReference>
<dbReference type="EMBL" id="WMET01000009">
    <property type="protein sequence ID" value="MYL21984.1"/>
    <property type="molecule type" value="Genomic_DNA"/>
</dbReference>
<evidence type="ECO:0000313" key="3">
    <source>
        <dbReference type="Proteomes" id="UP000460949"/>
    </source>
</evidence>
<dbReference type="InterPro" id="IPR036465">
    <property type="entry name" value="vWFA_dom_sf"/>
</dbReference>
<gene>
    <name evidence="2" type="ORF">GLW04_19095</name>
</gene>
<organism evidence="2 3">
    <name type="scientific">Halobacillus litoralis</name>
    <dbReference type="NCBI Taxonomy" id="45668"/>
    <lineage>
        <taxon>Bacteria</taxon>
        <taxon>Bacillati</taxon>
        <taxon>Bacillota</taxon>
        <taxon>Bacilli</taxon>
        <taxon>Bacillales</taxon>
        <taxon>Bacillaceae</taxon>
        <taxon>Halobacillus</taxon>
    </lineage>
</organism>
<dbReference type="PROSITE" id="PS50234">
    <property type="entry name" value="VWFA"/>
    <property type="match status" value="1"/>
</dbReference>
<dbReference type="AlphaFoldDB" id="A0A845E8K7"/>
<dbReference type="RefSeq" id="WP_160839899.1">
    <property type="nucleotide sequence ID" value="NZ_WMET01000009.1"/>
</dbReference>
<name>A0A845E8K7_9BACI</name>
<dbReference type="Gene3D" id="3.40.50.410">
    <property type="entry name" value="von Willebrand factor, type A domain"/>
    <property type="match status" value="1"/>
</dbReference>
<proteinExistence type="predicted"/>